<keyword evidence="13" id="KW-1185">Reference proteome</keyword>
<dbReference type="InterPro" id="IPR049278">
    <property type="entry name" value="MS_channel_C"/>
</dbReference>
<evidence type="ECO:0000256" key="8">
    <source>
        <dbReference type="SAM" id="Phobius"/>
    </source>
</evidence>
<evidence type="ECO:0000259" key="9">
    <source>
        <dbReference type="Pfam" id="PF00924"/>
    </source>
</evidence>
<dbReference type="Gene3D" id="1.10.287.1260">
    <property type="match status" value="1"/>
</dbReference>
<dbReference type="PANTHER" id="PTHR30347:SF1">
    <property type="entry name" value="MECHANOSENSITIVE CHANNEL MSCK"/>
    <property type="match status" value="1"/>
</dbReference>
<comment type="subcellular location">
    <subcellularLocation>
        <location evidence="1">Cell membrane</location>
        <topology evidence="1">Multi-pass membrane protein</topology>
    </subcellularLocation>
</comment>
<dbReference type="Gene3D" id="2.30.30.60">
    <property type="match status" value="1"/>
</dbReference>
<gene>
    <name evidence="12" type="ORF">LX81_03196</name>
</gene>
<reference evidence="12 13" key="1">
    <citation type="submission" date="2018-06" db="EMBL/GenBank/DDBJ databases">
        <title>Genomic Encyclopedia of Archaeal and Bacterial Type Strains, Phase II (KMG-II): from individual species to whole genera.</title>
        <authorList>
            <person name="Goeker M."/>
        </authorList>
    </citation>
    <scope>NUCLEOTIDE SEQUENCE [LARGE SCALE GENOMIC DNA]</scope>
    <source>
        <strain evidence="12 13">DSM 22009</strain>
    </source>
</reference>
<dbReference type="InterPro" id="IPR023408">
    <property type="entry name" value="MscS_beta-dom_sf"/>
</dbReference>
<evidence type="ECO:0000313" key="12">
    <source>
        <dbReference type="EMBL" id="PZX13646.1"/>
    </source>
</evidence>
<dbReference type="InterPro" id="IPR052702">
    <property type="entry name" value="MscS-like_channel"/>
</dbReference>
<feature type="transmembrane region" description="Helical" evidence="8">
    <location>
        <begin position="242"/>
        <end position="267"/>
    </location>
</feature>
<dbReference type="SUPFAM" id="SSF82689">
    <property type="entry name" value="Mechanosensitive channel protein MscS (YggB), C-terminal domain"/>
    <property type="match status" value="1"/>
</dbReference>
<feature type="transmembrane region" description="Helical" evidence="8">
    <location>
        <begin position="462"/>
        <end position="483"/>
    </location>
</feature>
<name>A0A2W7NKC8_9RHOB</name>
<evidence type="ECO:0000259" key="11">
    <source>
        <dbReference type="Pfam" id="PF21082"/>
    </source>
</evidence>
<evidence type="ECO:0000256" key="5">
    <source>
        <dbReference type="ARBA" id="ARBA00022989"/>
    </source>
</evidence>
<dbReference type="Pfam" id="PF12607">
    <property type="entry name" value="DUF3772"/>
    <property type="match status" value="1"/>
</dbReference>
<feature type="transmembrane region" description="Helical" evidence="8">
    <location>
        <begin position="397"/>
        <end position="417"/>
    </location>
</feature>
<keyword evidence="5 8" id="KW-1133">Transmembrane helix</keyword>
<feature type="region of interest" description="Disordered" evidence="7">
    <location>
        <begin position="765"/>
        <end position="795"/>
    </location>
</feature>
<evidence type="ECO:0000256" key="1">
    <source>
        <dbReference type="ARBA" id="ARBA00004651"/>
    </source>
</evidence>
<dbReference type="SUPFAM" id="SSF50182">
    <property type="entry name" value="Sm-like ribonucleoproteins"/>
    <property type="match status" value="1"/>
</dbReference>
<dbReference type="EMBL" id="QKZL01000017">
    <property type="protein sequence ID" value="PZX13646.1"/>
    <property type="molecule type" value="Genomic_DNA"/>
</dbReference>
<comment type="caution">
    <text evidence="12">The sequence shown here is derived from an EMBL/GenBank/DDBJ whole genome shotgun (WGS) entry which is preliminary data.</text>
</comment>
<dbReference type="SUPFAM" id="SSF82861">
    <property type="entry name" value="Mechanosensitive channel protein MscS (YggB), transmembrane region"/>
    <property type="match status" value="1"/>
</dbReference>
<dbReference type="GO" id="GO:0008381">
    <property type="term" value="F:mechanosensitive monoatomic ion channel activity"/>
    <property type="evidence" value="ECO:0007669"/>
    <property type="project" value="UniProtKB-ARBA"/>
</dbReference>
<evidence type="ECO:0000256" key="6">
    <source>
        <dbReference type="ARBA" id="ARBA00023136"/>
    </source>
</evidence>
<organism evidence="12 13">
    <name type="scientific">Palleronia aestuarii</name>
    <dbReference type="NCBI Taxonomy" id="568105"/>
    <lineage>
        <taxon>Bacteria</taxon>
        <taxon>Pseudomonadati</taxon>
        <taxon>Pseudomonadota</taxon>
        <taxon>Alphaproteobacteria</taxon>
        <taxon>Rhodobacterales</taxon>
        <taxon>Roseobacteraceae</taxon>
        <taxon>Palleronia</taxon>
    </lineage>
</organism>
<dbReference type="RefSeq" id="WP_170133976.1">
    <property type="nucleotide sequence ID" value="NZ_QKZL01000017.1"/>
</dbReference>
<dbReference type="PANTHER" id="PTHR30347">
    <property type="entry name" value="POTASSIUM CHANNEL RELATED"/>
    <property type="match status" value="1"/>
</dbReference>
<dbReference type="InterPro" id="IPR022249">
    <property type="entry name" value="DUF3772"/>
</dbReference>
<dbReference type="InterPro" id="IPR006685">
    <property type="entry name" value="MscS_channel_2nd"/>
</dbReference>
<feature type="transmembrane region" description="Helical" evidence="8">
    <location>
        <begin position="350"/>
        <end position="368"/>
    </location>
</feature>
<accession>A0A2W7NKC8</accession>
<keyword evidence="6 8" id="KW-0472">Membrane</keyword>
<feature type="transmembrane region" description="Helical" evidence="8">
    <location>
        <begin position="279"/>
        <end position="301"/>
    </location>
</feature>
<evidence type="ECO:0000313" key="13">
    <source>
        <dbReference type="Proteomes" id="UP000248916"/>
    </source>
</evidence>
<feature type="domain" description="Mechanosensitive ion channel MscS" evidence="9">
    <location>
        <begin position="597"/>
        <end position="664"/>
    </location>
</feature>
<dbReference type="InterPro" id="IPR011014">
    <property type="entry name" value="MscS_channel_TM-2"/>
</dbReference>
<dbReference type="Pfam" id="PF21082">
    <property type="entry name" value="MS_channel_3rd"/>
    <property type="match status" value="1"/>
</dbReference>
<keyword evidence="3" id="KW-1003">Cell membrane</keyword>
<evidence type="ECO:0000256" key="2">
    <source>
        <dbReference type="ARBA" id="ARBA00008017"/>
    </source>
</evidence>
<protein>
    <submittedName>
        <fullName evidence="12">Small-conductance mechanosensitive channel</fullName>
    </submittedName>
</protein>
<evidence type="ECO:0000256" key="3">
    <source>
        <dbReference type="ARBA" id="ARBA00022475"/>
    </source>
</evidence>
<feature type="transmembrane region" description="Helical" evidence="8">
    <location>
        <begin position="321"/>
        <end position="338"/>
    </location>
</feature>
<dbReference type="Proteomes" id="UP000248916">
    <property type="component" value="Unassembled WGS sequence"/>
</dbReference>
<feature type="domain" description="DUF3772" evidence="10">
    <location>
        <begin position="129"/>
        <end position="186"/>
    </location>
</feature>
<evidence type="ECO:0000259" key="10">
    <source>
        <dbReference type="Pfam" id="PF12607"/>
    </source>
</evidence>
<feature type="domain" description="Mechanosensitive ion channel MscS C-terminal" evidence="11">
    <location>
        <begin position="672"/>
        <end position="754"/>
    </location>
</feature>
<dbReference type="AlphaFoldDB" id="A0A2W7NKC8"/>
<evidence type="ECO:0000256" key="7">
    <source>
        <dbReference type="SAM" id="MobiDB-lite"/>
    </source>
</evidence>
<dbReference type="InterPro" id="IPR010920">
    <property type="entry name" value="LSM_dom_sf"/>
</dbReference>
<sequence length="795" mass="85826">MIRPACRGGLVAGLIALWLLFAAGLAAAQEAERPDYQRFQSFAGEVADTLDGNVGSGELEALRSRLAEWRATFLTAQDTNSSRIATIESQIEALGPVPGEGAPPESADVAQRREALNEQLRTLRAPVVAAEEAYRLADGLVVEIDRTIRDRYTRQLLARDASPLNPTYWPTAIDALDEVRQAVVSELQTAWSSPDRSRRAIDAMAVAIPLAIIGLLLMFRSRWWIRLLERWAVTHSPRGRGVLAFTLSLGQVILPFLGVALLVVALTLPGLAGQQTLTLINAIPYIAAPIILSKWLAQVVFPSEPDDAGPLELWESTRNSLRFYGTMMGFIVAVILAERAASEVIGRADTAIAVLLFLPRIALAFVTYRVGRTLMRIGVAQDEEEDKRGLSGPFLRGLGRLAIVAAVAGAAAAALGYTNAAEFLLLPTVMTLGISALLLLLQRFVYDLYALMTGTPEGETDALAPVLIGFALVLAALPLYALVWGARVADLTEIWSRFRTGFAIGETRIAPSDFIAFLVIFAVGYALTRFVQRTLRNSILPKTRLDVGGRNAISAGVGYIGIFLAVMIAISSAGINLQNIALVAGALSVGIGFGLQNVVSNFVSGIILLIERPISEGDWIEVGGQMGYVRDISVRSTRIETFDRTDVIVPNADLVSNSVTNWTRGNLVGRVIVPVTVAYGTDTAHVDRLLREIAEANPMVVLNPPPAIYFRAMGENGMMFEIRAILRDVNFILEIQSELNHAIAVRFADEGIRIPLPQRDLWLRGTPSDPGGPVAAQTSAGPRAMQADGDAGDGW</sequence>
<feature type="transmembrane region" description="Helical" evidence="8">
    <location>
        <begin position="514"/>
        <end position="531"/>
    </location>
</feature>
<dbReference type="Gene3D" id="3.30.70.100">
    <property type="match status" value="1"/>
</dbReference>
<feature type="transmembrane region" description="Helical" evidence="8">
    <location>
        <begin position="203"/>
        <end position="221"/>
    </location>
</feature>
<dbReference type="GO" id="GO:0005886">
    <property type="term" value="C:plasma membrane"/>
    <property type="evidence" value="ECO:0007669"/>
    <property type="project" value="UniProtKB-SubCell"/>
</dbReference>
<proteinExistence type="inferred from homology"/>
<keyword evidence="4 8" id="KW-0812">Transmembrane</keyword>
<feature type="transmembrane region" description="Helical" evidence="8">
    <location>
        <begin position="552"/>
        <end position="575"/>
    </location>
</feature>
<feature type="transmembrane region" description="Helical" evidence="8">
    <location>
        <begin position="581"/>
        <end position="610"/>
    </location>
</feature>
<evidence type="ECO:0000256" key="4">
    <source>
        <dbReference type="ARBA" id="ARBA00022692"/>
    </source>
</evidence>
<dbReference type="Pfam" id="PF00924">
    <property type="entry name" value="MS_channel_2nd"/>
    <property type="match status" value="1"/>
</dbReference>
<comment type="similarity">
    <text evidence="2">Belongs to the MscS (TC 1.A.23) family.</text>
</comment>
<feature type="transmembrane region" description="Helical" evidence="8">
    <location>
        <begin position="423"/>
        <end position="441"/>
    </location>
</feature>
<dbReference type="InterPro" id="IPR011066">
    <property type="entry name" value="MscS_channel_C_sf"/>
</dbReference>